<evidence type="ECO:0000313" key="2">
    <source>
        <dbReference type="Proteomes" id="UP000467840"/>
    </source>
</evidence>
<comment type="caution">
    <text evidence="1">The sequence shown here is derived from an EMBL/GenBank/DDBJ whole genome shotgun (WGS) entry which is preliminary data.</text>
</comment>
<evidence type="ECO:0000313" key="1">
    <source>
        <dbReference type="EMBL" id="KAF2283654.1"/>
    </source>
</evidence>
<name>A0A6A6K535_HEVBR</name>
<dbReference type="EMBL" id="JAAGAX010000018">
    <property type="protein sequence ID" value="KAF2283654.1"/>
    <property type="molecule type" value="Genomic_DNA"/>
</dbReference>
<sequence length="253" mass="28515">MDKLSMKVDSSAGGSSNSAEVGAANVNCAADFSVLNQDFSIISCRVYLIAEDIDFCDAYLALIIRELWSFRLFLDPLPLPAGKKGELKARFLPLPKYFLKFQSTMRFTISSPVGELLDKRWCSELKSLLDRGWVIAYANLRLQSGAKALASYHFLTPFKLYASKLGGCGVSRIRNRLRENMADLSHFVLKLPMESGQKNFRLYTKSRPQFAGDELLWHIRLRLSPTQPRLGRSSTIRPMNLLLLRTRLAEGSS</sequence>
<proteinExistence type="predicted"/>
<protein>
    <submittedName>
        <fullName evidence="1">Uncharacterized protein</fullName>
    </submittedName>
</protein>
<dbReference type="AlphaFoldDB" id="A0A6A6K535"/>
<gene>
    <name evidence="1" type="ORF">GH714_013359</name>
</gene>
<dbReference type="Proteomes" id="UP000467840">
    <property type="component" value="Chromosome 12"/>
</dbReference>
<reference evidence="1 2" key="1">
    <citation type="journal article" date="2020" name="Mol. Plant">
        <title>The Chromosome-Based Rubber Tree Genome Provides New Insights into Spurge Genome Evolution and Rubber Biosynthesis.</title>
        <authorList>
            <person name="Liu J."/>
            <person name="Shi C."/>
            <person name="Shi C.C."/>
            <person name="Li W."/>
            <person name="Zhang Q.J."/>
            <person name="Zhang Y."/>
            <person name="Li K."/>
            <person name="Lu H.F."/>
            <person name="Shi C."/>
            <person name="Zhu S.T."/>
            <person name="Xiao Z.Y."/>
            <person name="Nan H."/>
            <person name="Yue Y."/>
            <person name="Zhu X.G."/>
            <person name="Wu Y."/>
            <person name="Hong X.N."/>
            <person name="Fan G.Y."/>
            <person name="Tong Y."/>
            <person name="Zhang D."/>
            <person name="Mao C.L."/>
            <person name="Liu Y.L."/>
            <person name="Hao S.J."/>
            <person name="Liu W.Q."/>
            <person name="Lv M.Q."/>
            <person name="Zhang H.B."/>
            <person name="Liu Y."/>
            <person name="Hu-Tang G.R."/>
            <person name="Wang J.P."/>
            <person name="Wang J.H."/>
            <person name="Sun Y.H."/>
            <person name="Ni S.B."/>
            <person name="Chen W.B."/>
            <person name="Zhang X.C."/>
            <person name="Jiao Y.N."/>
            <person name="Eichler E.E."/>
            <person name="Li G.H."/>
            <person name="Liu X."/>
            <person name="Gao L.Z."/>
        </authorList>
    </citation>
    <scope>NUCLEOTIDE SEQUENCE [LARGE SCALE GENOMIC DNA]</scope>
    <source>
        <strain evidence="2">cv. GT1</strain>
        <tissue evidence="1">Leaf</tissue>
    </source>
</reference>
<keyword evidence="2" id="KW-1185">Reference proteome</keyword>
<organism evidence="1 2">
    <name type="scientific">Hevea brasiliensis</name>
    <name type="common">Para rubber tree</name>
    <name type="synonym">Siphonia brasiliensis</name>
    <dbReference type="NCBI Taxonomy" id="3981"/>
    <lineage>
        <taxon>Eukaryota</taxon>
        <taxon>Viridiplantae</taxon>
        <taxon>Streptophyta</taxon>
        <taxon>Embryophyta</taxon>
        <taxon>Tracheophyta</taxon>
        <taxon>Spermatophyta</taxon>
        <taxon>Magnoliopsida</taxon>
        <taxon>eudicotyledons</taxon>
        <taxon>Gunneridae</taxon>
        <taxon>Pentapetalae</taxon>
        <taxon>rosids</taxon>
        <taxon>fabids</taxon>
        <taxon>Malpighiales</taxon>
        <taxon>Euphorbiaceae</taxon>
        <taxon>Crotonoideae</taxon>
        <taxon>Micrandreae</taxon>
        <taxon>Hevea</taxon>
    </lineage>
</organism>
<accession>A0A6A6K535</accession>